<evidence type="ECO:0000313" key="7">
    <source>
        <dbReference type="EMBL" id="POR34395.1"/>
    </source>
</evidence>
<dbReference type="InterPro" id="IPR036873">
    <property type="entry name" value="Rhodanese-like_dom_sf"/>
</dbReference>
<dbReference type="EC" id="3.1.3.48" evidence="2"/>
<name>A0A2S4KW09_9HYPO</name>
<dbReference type="SUPFAM" id="SSF52821">
    <property type="entry name" value="Rhodanese/Cell cycle control phosphatase"/>
    <property type="match status" value="1"/>
</dbReference>
<dbReference type="CDD" id="cd18533">
    <property type="entry name" value="PTP_fungal"/>
    <property type="match status" value="1"/>
</dbReference>
<dbReference type="SUPFAM" id="SSF52799">
    <property type="entry name" value="(Phosphotyrosine protein) phosphatases II"/>
    <property type="match status" value="1"/>
</dbReference>
<reference evidence="7 8" key="1">
    <citation type="submission" date="2018-01" db="EMBL/GenBank/DDBJ databases">
        <title>Harnessing the power of phylogenomics to disentangle the directionality and signatures of interkingdom host jumping in the parasitic fungal genus Tolypocladium.</title>
        <authorList>
            <person name="Quandt C.A."/>
            <person name="Patterson W."/>
            <person name="Spatafora J.W."/>
        </authorList>
    </citation>
    <scope>NUCLEOTIDE SEQUENCE [LARGE SCALE GENOMIC DNA]</scope>
    <source>
        <strain evidence="7 8">NRBC 100945</strain>
    </source>
</reference>
<feature type="domain" description="Tyrosine specific protein phosphatases" evidence="5">
    <location>
        <begin position="772"/>
        <end position="845"/>
    </location>
</feature>
<dbReference type="InterPro" id="IPR000387">
    <property type="entry name" value="Tyr_Pase_dom"/>
</dbReference>
<feature type="domain" description="Rhodanese" evidence="6">
    <location>
        <begin position="306"/>
        <end position="422"/>
    </location>
</feature>
<comment type="similarity">
    <text evidence="1">Belongs to the protein-tyrosine phosphatase family. Non-receptor class subfamily.</text>
</comment>
<comment type="caution">
    <text evidence="7">The sequence shown here is derived from an EMBL/GenBank/DDBJ whole genome shotgun (WGS) entry which is preliminary data.</text>
</comment>
<dbReference type="InterPro" id="IPR000242">
    <property type="entry name" value="PTP_cat"/>
</dbReference>
<sequence>MHDSRPGDRTPVHYTMKAHSRHSPSAGSAYSHTTTQPPRASKAGKSTTPPLASPRAAFSVGQNHPPVLSPSRHQDARAPSPNYFGLIVESSTDPRESSGLCLDNWSPASASVKSFAGALPKQVSLEANAEFETFKRQADLNRGKSFSLPTSHYVQPTSHATPVRPRPARWHTHASDSGSETSFLRSVTSNQLPTSKMDVDHDSLHEPACVSADSKRNSEPSILPTQITGMPRLESPSPIDPSRHRATSTRAEERDCRLSLMLPKVEPSSPKLAEIGRAATLPAKLEPGTPSMISGGELRDLMETVDDGRLLLLDIRSSQSFAQSRVKGALNLCIPTTLLKRPTFNIQKLQQTFQGGMGSNKFSEWRNMHWIVAYDAHASDKRDAVTAQNMIKKFTNEGYTGNTAILRGGFTMFQKSFPKLVDGGSAAQGAGQANCNGYSNGGLAPVIGGVNLPQPANELNPFFSNIRQNVDLADGVGQLEVARPHDLDSPLLPSWLREAASKPDHGKKVSDKFLRIEQDEQARMRSAYAAFDPNAQQGSRFQLCGVEKGVKNRYKDILPFEHARVRLQNRQDGCCDYVNASHLTASRSNKRYIASQGPLPATCEDFWSVIWEQDVRVIVMLTAESEGGQLKCHAYWKGREFGAIKLKPLSEKKVSLDTDKHRSDSNSIPATYSATEFGRRRANTTLDSSTPANQNLQGQSETPYVIIRKFALSHAAYPFAPIREITHLHFPAWPDFGTPAQPSHLLALVELANVMQRAAPPVETASIVGSRMALMDSIPGYDEPEGDTRVRPMLVHCSAGCGRTGTFCTVDSVIDMLKRQRQAKLAASRAKDSQGDVVMADHDVGISPLAGRDMGSQGFFDHKPTEAMALGTRPAPEVNGSWLNEDTVDLIQKTVEDFREQRLSMVQSLRQYVLCYETVLEWNNRMHDRAANTLGGRARSGSLQQTRREL</sequence>
<dbReference type="GO" id="GO:0004725">
    <property type="term" value="F:protein tyrosine phosphatase activity"/>
    <property type="evidence" value="ECO:0007669"/>
    <property type="project" value="UniProtKB-EC"/>
</dbReference>
<accession>A0A2S4KW09</accession>
<dbReference type="PANTHER" id="PTHR19134:SF561">
    <property type="entry name" value="PROTEIN TYROSINE PHOSPHATASE 36E, ISOFORM A"/>
    <property type="match status" value="1"/>
</dbReference>
<feature type="compositionally biased region" description="Polar residues" evidence="3">
    <location>
        <begin position="219"/>
        <end position="228"/>
    </location>
</feature>
<dbReference type="EMBL" id="PKSG01000527">
    <property type="protein sequence ID" value="POR34395.1"/>
    <property type="molecule type" value="Genomic_DNA"/>
</dbReference>
<evidence type="ECO:0000313" key="8">
    <source>
        <dbReference type="Proteomes" id="UP000237481"/>
    </source>
</evidence>
<feature type="compositionally biased region" description="Polar residues" evidence="3">
    <location>
        <begin position="175"/>
        <end position="194"/>
    </location>
</feature>
<evidence type="ECO:0000259" key="5">
    <source>
        <dbReference type="PROSITE" id="PS50056"/>
    </source>
</evidence>
<feature type="region of interest" description="Disordered" evidence="3">
    <location>
        <begin position="1"/>
        <end position="81"/>
    </location>
</feature>
<dbReference type="PROSITE" id="PS50056">
    <property type="entry name" value="TYR_PHOSPHATASE_2"/>
    <property type="match status" value="1"/>
</dbReference>
<dbReference type="CDD" id="cd01446">
    <property type="entry name" value="DSP_MapKP"/>
    <property type="match status" value="1"/>
</dbReference>
<dbReference type="Gene3D" id="3.40.250.10">
    <property type="entry name" value="Rhodanese-like domain"/>
    <property type="match status" value="1"/>
</dbReference>
<evidence type="ECO:0000259" key="4">
    <source>
        <dbReference type="PROSITE" id="PS50055"/>
    </source>
</evidence>
<dbReference type="InterPro" id="IPR016130">
    <property type="entry name" value="Tyr_Pase_AS"/>
</dbReference>
<dbReference type="Pfam" id="PF00102">
    <property type="entry name" value="Y_phosphatase"/>
    <property type="match status" value="2"/>
</dbReference>
<proteinExistence type="inferred from homology"/>
<dbReference type="InterPro" id="IPR003595">
    <property type="entry name" value="Tyr_Pase_cat"/>
</dbReference>
<dbReference type="Proteomes" id="UP000237481">
    <property type="component" value="Unassembled WGS sequence"/>
</dbReference>
<protein>
    <recommendedName>
        <fullName evidence="2">protein-tyrosine-phosphatase</fullName>
        <ecNumber evidence="2">3.1.3.48</ecNumber>
    </recommendedName>
</protein>
<dbReference type="PRINTS" id="PR00700">
    <property type="entry name" value="PRTYPHPHTASE"/>
</dbReference>
<dbReference type="OrthoDB" id="6058203at2759"/>
<dbReference type="SMART" id="SM00194">
    <property type="entry name" value="PTPc"/>
    <property type="match status" value="1"/>
</dbReference>
<feature type="region of interest" description="Disordered" evidence="3">
    <location>
        <begin position="147"/>
        <end position="254"/>
    </location>
</feature>
<feature type="compositionally biased region" description="Polar residues" evidence="3">
    <location>
        <begin position="23"/>
        <end position="50"/>
    </location>
</feature>
<dbReference type="SMART" id="SM00450">
    <property type="entry name" value="RHOD"/>
    <property type="match status" value="1"/>
</dbReference>
<dbReference type="STRING" id="94208.A0A2S4KW09"/>
<keyword evidence="8" id="KW-1185">Reference proteome</keyword>
<dbReference type="PROSITE" id="PS50055">
    <property type="entry name" value="TYR_PHOSPHATASE_PTP"/>
    <property type="match status" value="1"/>
</dbReference>
<dbReference type="InterPro" id="IPR050348">
    <property type="entry name" value="Protein-Tyr_Phosphatase"/>
</dbReference>
<evidence type="ECO:0000256" key="1">
    <source>
        <dbReference type="ARBA" id="ARBA00009649"/>
    </source>
</evidence>
<dbReference type="InterPro" id="IPR029021">
    <property type="entry name" value="Prot-tyrosine_phosphatase-like"/>
</dbReference>
<dbReference type="SMART" id="SM00404">
    <property type="entry name" value="PTPc_motif"/>
    <property type="match status" value="1"/>
</dbReference>
<evidence type="ECO:0000259" key="6">
    <source>
        <dbReference type="PROSITE" id="PS50206"/>
    </source>
</evidence>
<dbReference type="Gene3D" id="3.90.190.10">
    <property type="entry name" value="Protein tyrosine phosphatase superfamily"/>
    <property type="match status" value="1"/>
</dbReference>
<dbReference type="PROSITE" id="PS50206">
    <property type="entry name" value="RHODANESE_3"/>
    <property type="match status" value="1"/>
</dbReference>
<feature type="compositionally biased region" description="Polar residues" evidence="3">
    <location>
        <begin position="147"/>
        <end position="160"/>
    </location>
</feature>
<dbReference type="AlphaFoldDB" id="A0A2S4KW09"/>
<organism evidence="7 8">
    <name type="scientific">Tolypocladium paradoxum</name>
    <dbReference type="NCBI Taxonomy" id="94208"/>
    <lineage>
        <taxon>Eukaryota</taxon>
        <taxon>Fungi</taxon>
        <taxon>Dikarya</taxon>
        <taxon>Ascomycota</taxon>
        <taxon>Pezizomycotina</taxon>
        <taxon>Sordariomycetes</taxon>
        <taxon>Hypocreomycetidae</taxon>
        <taxon>Hypocreales</taxon>
        <taxon>Ophiocordycipitaceae</taxon>
        <taxon>Tolypocladium</taxon>
    </lineage>
</organism>
<feature type="domain" description="Tyrosine-protein phosphatase" evidence="4">
    <location>
        <begin position="551"/>
        <end position="922"/>
    </location>
</feature>
<dbReference type="PROSITE" id="PS00383">
    <property type="entry name" value="TYR_PHOSPHATASE_1"/>
    <property type="match status" value="1"/>
</dbReference>
<dbReference type="Pfam" id="PF00581">
    <property type="entry name" value="Rhodanese"/>
    <property type="match status" value="1"/>
</dbReference>
<gene>
    <name evidence="7" type="ORF">TPAR_05401</name>
</gene>
<dbReference type="PANTHER" id="PTHR19134">
    <property type="entry name" value="RECEPTOR-TYPE TYROSINE-PROTEIN PHOSPHATASE"/>
    <property type="match status" value="1"/>
</dbReference>
<evidence type="ECO:0000256" key="3">
    <source>
        <dbReference type="SAM" id="MobiDB-lite"/>
    </source>
</evidence>
<dbReference type="InterPro" id="IPR001763">
    <property type="entry name" value="Rhodanese-like_dom"/>
</dbReference>
<feature type="compositionally biased region" description="Basic and acidic residues" evidence="3">
    <location>
        <begin position="1"/>
        <end position="11"/>
    </location>
</feature>
<evidence type="ECO:0000256" key="2">
    <source>
        <dbReference type="ARBA" id="ARBA00013064"/>
    </source>
</evidence>